<feature type="domain" description="TFG box profile" evidence="6">
    <location>
        <begin position="243"/>
        <end position="263"/>
    </location>
</feature>
<feature type="compositionally biased region" description="Basic and acidic residues" evidence="3">
    <location>
        <begin position="245"/>
        <end position="255"/>
    </location>
</feature>
<dbReference type="InterPro" id="IPR025609">
    <property type="entry name" value="Lsm14-like_N"/>
</dbReference>
<evidence type="ECO:0000259" key="5">
    <source>
        <dbReference type="PROSITE" id="PS51513"/>
    </source>
</evidence>
<evidence type="ECO:0008006" key="10">
    <source>
        <dbReference type="Google" id="ProtNLM"/>
    </source>
</evidence>
<dbReference type="PANTHER" id="PTHR13586:SF0">
    <property type="entry name" value="TRAILER HITCH, ISOFORM H"/>
    <property type="match status" value="1"/>
</dbReference>
<dbReference type="InterPro" id="IPR010920">
    <property type="entry name" value="LSM_dom_sf"/>
</dbReference>
<feature type="short sequence motif" description="FFD box" evidence="1">
    <location>
        <begin position="215"/>
        <end position="231"/>
    </location>
</feature>
<dbReference type="EMBL" id="SWFS01000543">
    <property type="protein sequence ID" value="KAA8898485.1"/>
    <property type="molecule type" value="Genomic_DNA"/>
</dbReference>
<comment type="caution">
    <text evidence="8">The sequence shown here is derived from an EMBL/GenBank/DDBJ whole genome shotgun (WGS) entry which is preliminary data.</text>
</comment>
<evidence type="ECO:0000259" key="4">
    <source>
        <dbReference type="PROSITE" id="PS51512"/>
    </source>
</evidence>
<name>A0A642UGI7_9ASCO</name>
<evidence type="ECO:0000259" key="6">
    <source>
        <dbReference type="PROSITE" id="PS51536"/>
    </source>
</evidence>
<evidence type="ECO:0000256" key="1">
    <source>
        <dbReference type="PROSITE-ProRule" id="PRU00846"/>
    </source>
</evidence>
<evidence type="ECO:0000313" key="8">
    <source>
        <dbReference type="EMBL" id="KAA8898485.1"/>
    </source>
</evidence>
<dbReference type="InterPro" id="IPR019050">
    <property type="entry name" value="FDF_dom"/>
</dbReference>
<dbReference type="InterPro" id="IPR047575">
    <property type="entry name" value="Sm"/>
</dbReference>
<dbReference type="GO" id="GO:0033962">
    <property type="term" value="P:P-body assembly"/>
    <property type="evidence" value="ECO:0007669"/>
    <property type="project" value="TreeGrafter"/>
</dbReference>
<reference evidence="8" key="1">
    <citation type="journal article" date="2019" name="G3 (Bethesda)">
        <title>Genome Assemblies of Two Rare Opportunistic Yeast Pathogens: Diutina rugosa (syn. Candida rugosa) and Trichomonascus ciferrii (syn. Candida ciferrii).</title>
        <authorList>
            <person name="Mixao V."/>
            <person name="Saus E."/>
            <person name="Hansen A.P."/>
            <person name="Lass-Florl C."/>
            <person name="Gabaldon T."/>
        </authorList>
    </citation>
    <scope>NUCLEOTIDE SEQUENCE</scope>
    <source>
        <strain evidence="8">CBS 4856</strain>
    </source>
</reference>
<dbReference type="OrthoDB" id="21539at2759"/>
<evidence type="ECO:0000256" key="3">
    <source>
        <dbReference type="SAM" id="MobiDB-lite"/>
    </source>
</evidence>
<protein>
    <recommendedName>
        <fullName evidence="10">DFDF domain-containing protein</fullName>
    </recommendedName>
</protein>
<proteinExistence type="predicted"/>
<dbReference type="GO" id="GO:0003729">
    <property type="term" value="F:mRNA binding"/>
    <property type="evidence" value="ECO:0007669"/>
    <property type="project" value="TreeGrafter"/>
</dbReference>
<evidence type="ECO:0000313" key="9">
    <source>
        <dbReference type="Proteomes" id="UP000761534"/>
    </source>
</evidence>
<evidence type="ECO:0000259" key="7">
    <source>
        <dbReference type="PROSITE" id="PS52002"/>
    </source>
</evidence>
<feature type="compositionally biased region" description="Basic residues" evidence="3">
    <location>
        <begin position="266"/>
        <end position="288"/>
    </location>
</feature>
<dbReference type="GO" id="GO:0034063">
    <property type="term" value="P:stress granule assembly"/>
    <property type="evidence" value="ECO:0007669"/>
    <property type="project" value="TreeGrafter"/>
</dbReference>
<organism evidence="8 9">
    <name type="scientific">Trichomonascus ciferrii</name>
    <dbReference type="NCBI Taxonomy" id="44093"/>
    <lineage>
        <taxon>Eukaryota</taxon>
        <taxon>Fungi</taxon>
        <taxon>Dikarya</taxon>
        <taxon>Ascomycota</taxon>
        <taxon>Saccharomycotina</taxon>
        <taxon>Dipodascomycetes</taxon>
        <taxon>Dipodascales</taxon>
        <taxon>Trichomonascaceae</taxon>
        <taxon>Trichomonascus</taxon>
        <taxon>Trichomonascus ciferrii complex</taxon>
    </lineage>
</organism>
<dbReference type="CDD" id="cd01736">
    <property type="entry name" value="LSm14_N"/>
    <property type="match status" value="1"/>
</dbReference>
<dbReference type="InterPro" id="IPR025768">
    <property type="entry name" value="TFG_box"/>
</dbReference>
<dbReference type="AlphaFoldDB" id="A0A642UGI7"/>
<dbReference type="Pfam" id="PF12701">
    <property type="entry name" value="LSM14"/>
    <property type="match status" value="1"/>
</dbReference>
<feature type="short sequence motif" description="TFG box" evidence="2">
    <location>
        <begin position="243"/>
        <end position="263"/>
    </location>
</feature>
<gene>
    <name evidence="8" type="ORF">TRICI_006547</name>
</gene>
<dbReference type="PROSITE" id="PS52002">
    <property type="entry name" value="SM"/>
    <property type="match status" value="1"/>
</dbReference>
<dbReference type="SMART" id="SM01271">
    <property type="entry name" value="LSM14"/>
    <property type="match status" value="1"/>
</dbReference>
<dbReference type="PROSITE" id="PS51536">
    <property type="entry name" value="TFG"/>
    <property type="match status" value="1"/>
</dbReference>
<feature type="domain" description="DFDF" evidence="4">
    <location>
        <begin position="177"/>
        <end position="213"/>
    </location>
</feature>
<dbReference type="PANTHER" id="PTHR13586">
    <property type="entry name" value="SCD6 PROTEIN-RELATED"/>
    <property type="match status" value="1"/>
</dbReference>
<evidence type="ECO:0000256" key="2">
    <source>
        <dbReference type="PROSITE-ProRule" id="PRU00869"/>
    </source>
</evidence>
<feature type="domain" description="FFD box profile" evidence="5">
    <location>
        <begin position="215"/>
        <end position="231"/>
    </location>
</feature>
<feature type="region of interest" description="Disordered" evidence="3">
    <location>
        <begin position="116"/>
        <end position="188"/>
    </location>
</feature>
<dbReference type="Gene3D" id="2.30.30.100">
    <property type="match status" value="1"/>
</dbReference>
<accession>A0A642UGI7</accession>
<keyword evidence="9" id="KW-1185">Reference proteome</keyword>
<dbReference type="SMART" id="SM01199">
    <property type="entry name" value="FDF"/>
    <property type="match status" value="1"/>
</dbReference>
<dbReference type="InterPro" id="IPR025761">
    <property type="entry name" value="FFD_box"/>
</dbReference>
<dbReference type="VEuPathDB" id="FungiDB:TRICI_006547"/>
<sequence>MSQYIGKTISLVSNSNIRYVGILHEINSEQSTVSLKQVRSYGTEGRRGGVDEIPPSEGVYEFIIFRGSDVKDLKIAETPAPPQPQLNDPAILQQQHQQHVYPAADSTIPAPQNYAYPAQQQQQQPQAQAQVQPQQQQQQVSQPPAQPQQDRQQPAAPPQQHENVSNGGGRTRGGRRGGHRGPAVPQDEFDFAQSNAKFVKEEQEGSVIPPAPTDTFYNKTTSFFDNISSTAKERAEGDADSMTPYERRGEERKLNMETFGQPAAYHRGRGRGRGGRGRGRGGRGRGFHHNNNQQQ</sequence>
<dbReference type="InterPro" id="IPR025762">
    <property type="entry name" value="DFDF"/>
</dbReference>
<dbReference type="GO" id="GO:0000932">
    <property type="term" value="C:P-body"/>
    <property type="evidence" value="ECO:0007669"/>
    <property type="project" value="TreeGrafter"/>
</dbReference>
<dbReference type="Proteomes" id="UP000761534">
    <property type="component" value="Unassembled WGS sequence"/>
</dbReference>
<feature type="region of interest" description="Disordered" evidence="3">
    <location>
        <begin position="228"/>
        <end position="295"/>
    </location>
</feature>
<dbReference type="SUPFAM" id="SSF50182">
    <property type="entry name" value="Sm-like ribonucleoproteins"/>
    <property type="match status" value="1"/>
</dbReference>
<feature type="compositionally biased region" description="Low complexity" evidence="3">
    <location>
        <begin position="116"/>
        <end position="160"/>
    </location>
</feature>
<dbReference type="PROSITE" id="PS51512">
    <property type="entry name" value="DFDF"/>
    <property type="match status" value="1"/>
</dbReference>
<feature type="domain" description="Sm" evidence="7">
    <location>
        <begin position="1"/>
        <end position="79"/>
    </location>
</feature>
<dbReference type="PROSITE" id="PS51513">
    <property type="entry name" value="FFD"/>
    <property type="match status" value="1"/>
</dbReference>